<protein>
    <submittedName>
        <fullName evidence="1">Uncharacterized protein</fullName>
    </submittedName>
</protein>
<accession>A0A8S5MJC4</accession>
<organism evidence="1">
    <name type="scientific">Siphoviridae sp. ctHMI2</name>
    <dbReference type="NCBI Taxonomy" id="2826231"/>
    <lineage>
        <taxon>Viruses</taxon>
        <taxon>Duplodnaviria</taxon>
        <taxon>Heunggongvirae</taxon>
        <taxon>Uroviricota</taxon>
        <taxon>Caudoviricetes</taxon>
    </lineage>
</organism>
<evidence type="ECO:0000313" key="1">
    <source>
        <dbReference type="EMBL" id="DAD82437.1"/>
    </source>
</evidence>
<name>A0A8S5MJC4_9CAUD</name>
<sequence length="129" mass="14139">MTKQEQKQYLQTFVASQGTQAGLNITPLLEAIINGNDDIFVVTVEDNTENTKKVTNPQRDIDNFIAAANADPLHNTPKVFIDGVVLAFTQIELSEDEINGLIFVDGGKYLLTLSTTEGNSHLVYTANQP</sequence>
<reference evidence="1" key="1">
    <citation type="journal article" date="2021" name="Proc. Natl. Acad. Sci. U.S.A.">
        <title>A Catalog of Tens of Thousands of Viruses from Human Metagenomes Reveals Hidden Associations with Chronic Diseases.</title>
        <authorList>
            <person name="Tisza M.J."/>
            <person name="Buck C.B."/>
        </authorList>
    </citation>
    <scope>NUCLEOTIDE SEQUENCE</scope>
    <source>
        <strain evidence="1">CtHMI2</strain>
    </source>
</reference>
<dbReference type="EMBL" id="BK014919">
    <property type="protein sequence ID" value="DAD82437.1"/>
    <property type="molecule type" value="Genomic_DNA"/>
</dbReference>
<proteinExistence type="predicted"/>